<comment type="caution">
    <text evidence="2">The sequence shown here is derived from an EMBL/GenBank/DDBJ whole genome shotgun (WGS) entry which is preliminary data.</text>
</comment>
<dbReference type="Proteomes" id="UP000287166">
    <property type="component" value="Unassembled WGS sequence"/>
</dbReference>
<feature type="compositionally biased region" description="Basic residues" evidence="1">
    <location>
        <begin position="302"/>
        <end position="315"/>
    </location>
</feature>
<gene>
    <name evidence="2" type="ORF">SCP_1801680</name>
</gene>
<keyword evidence="3" id="KW-1185">Reference proteome</keyword>
<sequence>MFARSVRWFGASATPRLKTSILRHIRIRPSGAVGHPSKPADASANDHKEGESFLKMLPDDAQRNFVYEPVYEHPTARWSQVPDVPPLPPRPPYPCPFLTQEDITTYLVPLYHHGWIIGNAEVLADDCFDITNSTNVYVPQLGKLFEGFVKEDSAVAFAKALKDLQNREKHHADVCRTSNTVQVLMHTHTALPPPRAADDAVPDMERVCPGLTLRDVHLAIGIEKLFAEFRERGEAKGWSQVSLHPVRFQPHTPEEIKEYGRMPHRKPRETYSTRQSREWMRKMYIRREETGKMHGGSDRPVRKPAKKKRRRSRAH</sequence>
<dbReference type="RefSeq" id="XP_027621057.1">
    <property type="nucleotide sequence ID" value="XM_027765256.1"/>
</dbReference>
<evidence type="ECO:0000256" key="1">
    <source>
        <dbReference type="SAM" id="MobiDB-lite"/>
    </source>
</evidence>
<reference evidence="2 3" key="1">
    <citation type="journal article" date="2018" name="Sci. Rep.">
        <title>Genome sequence of the cauliflower mushroom Sparassis crispa (Hanabiratake) and its association with beneficial usage.</title>
        <authorList>
            <person name="Kiyama R."/>
            <person name="Furutani Y."/>
            <person name="Kawaguchi K."/>
            <person name="Nakanishi T."/>
        </authorList>
    </citation>
    <scope>NUCLEOTIDE SEQUENCE [LARGE SCALE GENOMIC DNA]</scope>
</reference>
<dbReference type="InParanoid" id="A0A401H6V1"/>
<dbReference type="GO" id="GO:0006729">
    <property type="term" value="P:tetrahydrobiopterin biosynthetic process"/>
    <property type="evidence" value="ECO:0007669"/>
    <property type="project" value="InterPro"/>
</dbReference>
<evidence type="ECO:0000313" key="3">
    <source>
        <dbReference type="Proteomes" id="UP000287166"/>
    </source>
</evidence>
<evidence type="ECO:0000313" key="2">
    <source>
        <dbReference type="EMBL" id="GBE90144.1"/>
    </source>
</evidence>
<dbReference type="InterPro" id="IPR036428">
    <property type="entry name" value="PCD_sf"/>
</dbReference>
<dbReference type="Gene3D" id="3.30.1360.20">
    <property type="entry name" value="Transcriptional coactivator/pterin dehydratase"/>
    <property type="match status" value="1"/>
</dbReference>
<dbReference type="GO" id="GO:0008124">
    <property type="term" value="F:4-alpha-hydroxytetrahydrobiopterin dehydratase activity"/>
    <property type="evidence" value="ECO:0007669"/>
    <property type="project" value="InterPro"/>
</dbReference>
<dbReference type="GeneID" id="38787061"/>
<dbReference type="OrthoDB" id="3263285at2759"/>
<dbReference type="STRING" id="139825.A0A401H6V1"/>
<protein>
    <submittedName>
        <fullName evidence="2">Uncharacterized protein</fullName>
    </submittedName>
</protein>
<name>A0A401H6V1_9APHY</name>
<dbReference type="AlphaFoldDB" id="A0A401H6V1"/>
<organism evidence="2 3">
    <name type="scientific">Sparassis crispa</name>
    <dbReference type="NCBI Taxonomy" id="139825"/>
    <lineage>
        <taxon>Eukaryota</taxon>
        <taxon>Fungi</taxon>
        <taxon>Dikarya</taxon>
        <taxon>Basidiomycota</taxon>
        <taxon>Agaricomycotina</taxon>
        <taxon>Agaricomycetes</taxon>
        <taxon>Polyporales</taxon>
        <taxon>Sparassidaceae</taxon>
        <taxon>Sparassis</taxon>
    </lineage>
</organism>
<accession>A0A401H6V1</accession>
<feature type="region of interest" description="Disordered" evidence="1">
    <location>
        <begin position="286"/>
        <end position="315"/>
    </location>
</feature>
<dbReference type="EMBL" id="BFAD01000018">
    <property type="protein sequence ID" value="GBE90144.1"/>
    <property type="molecule type" value="Genomic_DNA"/>
</dbReference>
<feature type="compositionally biased region" description="Basic and acidic residues" evidence="1">
    <location>
        <begin position="286"/>
        <end position="301"/>
    </location>
</feature>
<dbReference type="SUPFAM" id="SSF55248">
    <property type="entry name" value="PCD-like"/>
    <property type="match status" value="1"/>
</dbReference>
<proteinExistence type="predicted"/>